<keyword evidence="4" id="KW-0808">Transferase</keyword>
<dbReference type="GO" id="GO:0016020">
    <property type="term" value="C:membrane"/>
    <property type="evidence" value="ECO:0007669"/>
    <property type="project" value="UniProtKB-SubCell"/>
</dbReference>
<organism evidence="4 5">
    <name type="scientific">Nitzschia inconspicua</name>
    <dbReference type="NCBI Taxonomy" id="303405"/>
    <lineage>
        <taxon>Eukaryota</taxon>
        <taxon>Sar</taxon>
        <taxon>Stramenopiles</taxon>
        <taxon>Ochrophyta</taxon>
        <taxon>Bacillariophyta</taxon>
        <taxon>Bacillariophyceae</taxon>
        <taxon>Bacillariophycidae</taxon>
        <taxon>Bacillariales</taxon>
        <taxon>Bacillariaceae</taxon>
        <taxon>Nitzschia</taxon>
    </lineage>
</organism>
<evidence type="ECO:0000256" key="1">
    <source>
        <dbReference type="ARBA" id="ARBA00004167"/>
    </source>
</evidence>
<evidence type="ECO:0000313" key="5">
    <source>
        <dbReference type="Proteomes" id="UP000693970"/>
    </source>
</evidence>
<reference evidence="4" key="1">
    <citation type="journal article" date="2021" name="Sci. Rep.">
        <title>Diploid genomic architecture of Nitzschia inconspicua, an elite biomass production diatom.</title>
        <authorList>
            <person name="Oliver A."/>
            <person name="Podell S."/>
            <person name="Pinowska A."/>
            <person name="Traller J.C."/>
            <person name="Smith S.R."/>
            <person name="McClure R."/>
            <person name="Beliaev A."/>
            <person name="Bohutskyi P."/>
            <person name="Hill E.A."/>
            <person name="Rabines A."/>
            <person name="Zheng H."/>
            <person name="Allen L.Z."/>
            <person name="Kuo A."/>
            <person name="Grigoriev I.V."/>
            <person name="Allen A.E."/>
            <person name="Hazlebeck D."/>
            <person name="Allen E.E."/>
        </authorList>
    </citation>
    <scope>NUCLEOTIDE SEQUENCE</scope>
    <source>
        <strain evidence="4">Hildebrandi</strain>
    </source>
</reference>
<sequence length="377" mass="43603">MTPLSKRRLVHAGLLLAASWMAVFRMHKIIVNILFPLSIQLKTSRSVVSIVENESNSNSTFCPLLQQQQQQRRQDGPVPRSVAICGIQKGGRPYLEEWIDYNKLLGFDKIYLYDNSNDFELQNWTYNPDAILDIRHFPGQKKQLPAYRECASRIRREGLHTWVAFLDLDEFLVLKQHNYVFEMIDYVIQQQICKKEQPIRIGGIAVNWYMFDYNDHITYQPLPLTYRFQRREVNINPHVKTIVNMAHYKKPISPHAFSYSGNADALDTDGDVLPYPTWFHDHGPTDVAVLHHMNVKSVEEYHQRCARGRADAIDGVKNKKSTMLPLYCRSPQEILTNFESTAATAKEANQLVMDSTAWDLLVTRMPEKYGNVTTLSL</sequence>
<keyword evidence="3" id="KW-1133">Transmembrane helix</keyword>
<comment type="caution">
    <text evidence="4">The sequence shown here is derived from an EMBL/GenBank/DDBJ whole genome shotgun (WGS) entry which is preliminary data.</text>
</comment>
<evidence type="ECO:0000256" key="2">
    <source>
        <dbReference type="ARBA" id="ARBA00022692"/>
    </source>
</evidence>
<proteinExistence type="predicted"/>
<name>A0A9K3PJ18_9STRA</name>
<keyword evidence="2" id="KW-0812">Transmembrane</keyword>
<dbReference type="PANTHER" id="PTHR21461">
    <property type="entry name" value="GLYCOSYLTRANSFERASE FAMILY 92 PROTEIN"/>
    <property type="match status" value="1"/>
</dbReference>
<dbReference type="OrthoDB" id="46148at2759"/>
<comment type="subcellular location">
    <subcellularLocation>
        <location evidence="1">Membrane</location>
        <topology evidence="1">Single-pass membrane protein</topology>
    </subcellularLocation>
</comment>
<evidence type="ECO:0000313" key="4">
    <source>
        <dbReference type="EMBL" id="KAG7349512.1"/>
    </source>
</evidence>
<reference evidence="4" key="2">
    <citation type="submission" date="2021-04" db="EMBL/GenBank/DDBJ databases">
        <authorList>
            <person name="Podell S."/>
        </authorList>
    </citation>
    <scope>NUCLEOTIDE SEQUENCE</scope>
    <source>
        <strain evidence="4">Hildebrandi</strain>
    </source>
</reference>
<protein>
    <submittedName>
        <fullName evidence="4">Glycosyl transferase family 2 protein</fullName>
    </submittedName>
</protein>
<keyword evidence="5" id="KW-1185">Reference proteome</keyword>
<evidence type="ECO:0000256" key="3">
    <source>
        <dbReference type="ARBA" id="ARBA00022989"/>
    </source>
</evidence>
<dbReference type="Proteomes" id="UP000693970">
    <property type="component" value="Unassembled WGS sequence"/>
</dbReference>
<dbReference type="EMBL" id="JAGRRH010000019">
    <property type="protein sequence ID" value="KAG7349512.1"/>
    <property type="molecule type" value="Genomic_DNA"/>
</dbReference>
<dbReference type="PANTHER" id="PTHR21461:SF69">
    <property type="entry name" value="GLYCOSYLTRANSFERASE FAMILY 92 PROTEIN"/>
    <property type="match status" value="1"/>
</dbReference>
<dbReference type="AlphaFoldDB" id="A0A9K3PJ18"/>
<dbReference type="GO" id="GO:0005737">
    <property type="term" value="C:cytoplasm"/>
    <property type="evidence" value="ECO:0007669"/>
    <property type="project" value="TreeGrafter"/>
</dbReference>
<dbReference type="Pfam" id="PF13704">
    <property type="entry name" value="Glyco_tranf_2_4"/>
    <property type="match status" value="1"/>
</dbReference>
<gene>
    <name evidence="4" type="ORF">IV203_012109</name>
</gene>
<keyword evidence="3" id="KW-0472">Membrane</keyword>
<accession>A0A9K3PJ18</accession>
<dbReference type="GO" id="GO:0016757">
    <property type="term" value="F:glycosyltransferase activity"/>
    <property type="evidence" value="ECO:0007669"/>
    <property type="project" value="TreeGrafter"/>
</dbReference>